<organism evidence="1 2">
    <name type="scientific">Stenotrophomonas maltophilia</name>
    <name type="common">Pseudomonas maltophilia</name>
    <name type="synonym">Xanthomonas maltophilia</name>
    <dbReference type="NCBI Taxonomy" id="40324"/>
    <lineage>
        <taxon>Bacteria</taxon>
        <taxon>Pseudomonadati</taxon>
        <taxon>Pseudomonadota</taxon>
        <taxon>Gammaproteobacteria</taxon>
        <taxon>Lysobacterales</taxon>
        <taxon>Lysobacteraceae</taxon>
        <taxon>Stenotrophomonas</taxon>
        <taxon>Stenotrophomonas maltophilia group</taxon>
    </lineage>
</organism>
<dbReference type="RefSeq" id="WP_111112922.1">
    <property type="nucleotide sequence ID" value="NZ_LXXM01000189.1"/>
</dbReference>
<dbReference type="EMBL" id="LXXM01000189">
    <property type="protein sequence ID" value="PZS90084.1"/>
    <property type="molecule type" value="Genomic_DNA"/>
</dbReference>
<protein>
    <submittedName>
        <fullName evidence="1">Uncharacterized protein</fullName>
    </submittedName>
</protein>
<reference evidence="1 2" key="1">
    <citation type="submission" date="2016-05" db="EMBL/GenBank/DDBJ databases">
        <authorList>
            <person name="Lavstsen T."/>
            <person name="Jespersen J.S."/>
        </authorList>
    </citation>
    <scope>NUCLEOTIDE SEQUENCE [LARGE SCALE GENOMIC DNA]</scope>
    <source>
        <strain evidence="1 2">SM-5815</strain>
    </source>
</reference>
<comment type="caution">
    <text evidence="1">The sequence shown here is derived from an EMBL/GenBank/DDBJ whole genome shotgun (WGS) entry which is preliminary data.</text>
</comment>
<evidence type="ECO:0000313" key="1">
    <source>
        <dbReference type="EMBL" id="PZS90084.1"/>
    </source>
</evidence>
<proteinExistence type="predicted"/>
<evidence type="ECO:0000313" key="2">
    <source>
        <dbReference type="Proteomes" id="UP000249614"/>
    </source>
</evidence>
<name>A0A2W6I4R7_STEMA</name>
<dbReference type="AlphaFoldDB" id="A0A2W6I4R7"/>
<gene>
    <name evidence="1" type="ORF">A7X83_11350</name>
</gene>
<accession>A0A2W6I4R7</accession>
<sequence>MKIDIYKHVKKGYIAVRAGHPIPQSWAGAKYFKTIELNRGDVRIGMGDADQVLTAIEKDGYAVLGEFGGA</sequence>
<dbReference type="Proteomes" id="UP000249614">
    <property type="component" value="Unassembled WGS sequence"/>
</dbReference>